<protein>
    <submittedName>
        <fullName evidence="1">Uncharacterized protein</fullName>
    </submittedName>
</protein>
<organism evidence="1 2">
    <name type="scientific">Vallitalea pronyensis</name>
    <dbReference type="NCBI Taxonomy" id="1348613"/>
    <lineage>
        <taxon>Bacteria</taxon>
        <taxon>Bacillati</taxon>
        <taxon>Bacillota</taxon>
        <taxon>Clostridia</taxon>
        <taxon>Lachnospirales</taxon>
        <taxon>Vallitaleaceae</taxon>
        <taxon>Vallitalea</taxon>
    </lineage>
</organism>
<gene>
    <name evidence="1" type="ORF">HZI73_22350</name>
</gene>
<dbReference type="KEGG" id="vpy:HZI73_22350"/>
<reference evidence="1" key="1">
    <citation type="submission" date="2020-07" db="EMBL/GenBank/DDBJ databases">
        <title>Vallitalea pronyensis genome.</title>
        <authorList>
            <person name="Postec A."/>
        </authorList>
    </citation>
    <scope>NUCLEOTIDE SEQUENCE</scope>
    <source>
        <strain evidence="1">FatNI3</strain>
    </source>
</reference>
<accession>A0A8J8MP95</accession>
<evidence type="ECO:0000313" key="2">
    <source>
        <dbReference type="Proteomes" id="UP000683246"/>
    </source>
</evidence>
<keyword evidence="2" id="KW-1185">Reference proteome</keyword>
<dbReference type="RefSeq" id="WP_212695573.1">
    <property type="nucleotide sequence ID" value="NZ_CP058649.1"/>
</dbReference>
<sequence length="178" mass="19224">MAGILTTEQIASVVLDAGVVYIDYKGIGEKILAPTRGGNEFKVEQTFKEVSVDGQRGKTKGMRRIVTEDASLKVRLMGLTQENLKLALPGADLDSTTKAITNGGGKILDADYIPSITLVVPNMAGNNKVITLYNALHDGGLTMATTDKDEVVVELVFYSHREPTDSTVSIYKMEEVTT</sequence>
<dbReference type="EMBL" id="CP058649">
    <property type="protein sequence ID" value="QUI24873.1"/>
    <property type="molecule type" value="Genomic_DNA"/>
</dbReference>
<evidence type="ECO:0000313" key="1">
    <source>
        <dbReference type="EMBL" id="QUI24873.1"/>
    </source>
</evidence>
<proteinExistence type="predicted"/>
<dbReference type="AlphaFoldDB" id="A0A8J8MP95"/>
<name>A0A8J8MP95_9FIRM</name>
<dbReference type="Proteomes" id="UP000683246">
    <property type="component" value="Chromosome"/>
</dbReference>